<dbReference type="InParanoid" id="E9G3S6"/>
<proteinExistence type="predicted"/>
<organism evidence="2 3">
    <name type="scientific">Daphnia pulex</name>
    <name type="common">Water flea</name>
    <dbReference type="NCBI Taxonomy" id="6669"/>
    <lineage>
        <taxon>Eukaryota</taxon>
        <taxon>Metazoa</taxon>
        <taxon>Ecdysozoa</taxon>
        <taxon>Arthropoda</taxon>
        <taxon>Crustacea</taxon>
        <taxon>Branchiopoda</taxon>
        <taxon>Diplostraca</taxon>
        <taxon>Cladocera</taxon>
        <taxon>Anomopoda</taxon>
        <taxon>Daphniidae</taxon>
        <taxon>Daphnia</taxon>
    </lineage>
</organism>
<feature type="compositionally biased region" description="Low complexity" evidence="1">
    <location>
        <begin position="24"/>
        <end position="35"/>
    </location>
</feature>
<dbReference type="HOGENOM" id="CLU_2851967_0_0_1"/>
<sequence>MSSHRKLKATAEERPAAKSLSAPNQKSSSQSVISVSQNNKFPGVSSIRIDLKDTRLGNIAALAAV</sequence>
<keyword evidence="3" id="KW-1185">Reference proteome</keyword>
<evidence type="ECO:0000256" key="1">
    <source>
        <dbReference type="SAM" id="MobiDB-lite"/>
    </source>
</evidence>
<accession>E9G3S6</accession>
<evidence type="ECO:0000313" key="3">
    <source>
        <dbReference type="Proteomes" id="UP000000305"/>
    </source>
</evidence>
<dbReference type="EMBL" id="GL732531">
    <property type="protein sequence ID" value="EFX85821.1"/>
    <property type="molecule type" value="Genomic_DNA"/>
</dbReference>
<evidence type="ECO:0000313" key="2">
    <source>
        <dbReference type="EMBL" id="EFX85821.1"/>
    </source>
</evidence>
<name>E9G3S6_DAPPU</name>
<protein>
    <submittedName>
        <fullName evidence="2">Uncharacterized protein</fullName>
    </submittedName>
</protein>
<feature type="region of interest" description="Disordered" evidence="1">
    <location>
        <begin position="1"/>
        <end position="35"/>
    </location>
</feature>
<dbReference type="AlphaFoldDB" id="E9G3S6"/>
<gene>
    <name evidence="2" type="ORF">DAPPUDRAFT_237382</name>
</gene>
<dbReference type="Proteomes" id="UP000000305">
    <property type="component" value="Unassembled WGS sequence"/>
</dbReference>
<dbReference type="KEGG" id="dpx:DAPPUDRAFT_237382"/>
<reference evidence="2 3" key="1">
    <citation type="journal article" date="2011" name="Science">
        <title>The ecoresponsive genome of Daphnia pulex.</title>
        <authorList>
            <person name="Colbourne J.K."/>
            <person name="Pfrender M.E."/>
            <person name="Gilbert D."/>
            <person name="Thomas W.K."/>
            <person name="Tucker A."/>
            <person name="Oakley T.H."/>
            <person name="Tokishita S."/>
            <person name="Aerts A."/>
            <person name="Arnold G.J."/>
            <person name="Basu M.K."/>
            <person name="Bauer D.J."/>
            <person name="Caceres C.E."/>
            <person name="Carmel L."/>
            <person name="Casola C."/>
            <person name="Choi J.H."/>
            <person name="Detter J.C."/>
            <person name="Dong Q."/>
            <person name="Dusheyko S."/>
            <person name="Eads B.D."/>
            <person name="Frohlich T."/>
            <person name="Geiler-Samerotte K.A."/>
            <person name="Gerlach D."/>
            <person name="Hatcher P."/>
            <person name="Jogdeo S."/>
            <person name="Krijgsveld J."/>
            <person name="Kriventseva E.V."/>
            <person name="Kultz D."/>
            <person name="Laforsch C."/>
            <person name="Lindquist E."/>
            <person name="Lopez J."/>
            <person name="Manak J.R."/>
            <person name="Muller J."/>
            <person name="Pangilinan J."/>
            <person name="Patwardhan R.P."/>
            <person name="Pitluck S."/>
            <person name="Pritham E.J."/>
            <person name="Rechtsteiner A."/>
            <person name="Rho M."/>
            <person name="Rogozin I.B."/>
            <person name="Sakarya O."/>
            <person name="Salamov A."/>
            <person name="Schaack S."/>
            <person name="Shapiro H."/>
            <person name="Shiga Y."/>
            <person name="Skalitzky C."/>
            <person name="Smith Z."/>
            <person name="Souvorov A."/>
            <person name="Sung W."/>
            <person name="Tang Z."/>
            <person name="Tsuchiya D."/>
            <person name="Tu H."/>
            <person name="Vos H."/>
            <person name="Wang M."/>
            <person name="Wolf Y.I."/>
            <person name="Yamagata H."/>
            <person name="Yamada T."/>
            <person name="Ye Y."/>
            <person name="Shaw J.R."/>
            <person name="Andrews J."/>
            <person name="Crease T.J."/>
            <person name="Tang H."/>
            <person name="Lucas S.M."/>
            <person name="Robertson H.M."/>
            <person name="Bork P."/>
            <person name="Koonin E.V."/>
            <person name="Zdobnov E.M."/>
            <person name="Grigoriev I.V."/>
            <person name="Lynch M."/>
            <person name="Boore J.L."/>
        </authorList>
    </citation>
    <scope>NUCLEOTIDE SEQUENCE [LARGE SCALE GENOMIC DNA]</scope>
</reference>